<keyword evidence="2" id="KW-1185">Reference proteome</keyword>
<reference evidence="1 2" key="1">
    <citation type="submission" date="2013-02" db="EMBL/GenBank/DDBJ databases">
        <title>Draft Genome Sequence of Streptomyces afghaniensis, Which Produces Compounds of the Julimycin B-Complex.</title>
        <authorList>
            <person name="Gruening B.A."/>
            <person name="Praeg A."/>
            <person name="Erxleben A."/>
            <person name="Guenther S."/>
            <person name="Fiedler H.-P."/>
            <person name="Goodfellow M."/>
            <person name="Mueller M."/>
        </authorList>
    </citation>
    <scope>NUCLEOTIDE SEQUENCE [LARGE SCALE GENOMIC DNA]</scope>
    <source>
        <strain evidence="1 2">772</strain>
    </source>
</reference>
<organism evidence="1 2">
    <name type="scientific">Streptomyces afghaniensis 772</name>
    <dbReference type="NCBI Taxonomy" id="1283301"/>
    <lineage>
        <taxon>Bacteria</taxon>
        <taxon>Bacillati</taxon>
        <taxon>Actinomycetota</taxon>
        <taxon>Actinomycetes</taxon>
        <taxon>Kitasatosporales</taxon>
        <taxon>Streptomycetaceae</taxon>
        <taxon>Streptomyces</taxon>
    </lineage>
</organism>
<comment type="caution">
    <text evidence="1">The sequence shown here is derived from an EMBL/GenBank/DDBJ whole genome shotgun (WGS) entry which is preliminary data.</text>
</comment>
<name>S4MD04_9ACTN</name>
<protein>
    <submittedName>
        <fullName evidence="1">Putative Pyruvate dehydrogenase E1 component</fullName>
    </submittedName>
</protein>
<gene>
    <name evidence="1" type="ORF">STAFG_5538</name>
</gene>
<sequence length="799" mass="86108">MDRRTGAEQLDPRGVGRGRDARRLRRVEAVQALDDALVDAVHGRLRGLRQRLVVDGQVVEDVLVLTRGRLAVHPAQTVLDDDRDLVRERRVVRQRRRVRRGDDGGVAVGVLEALTGQRRAARRGADEEAAAELVAELPHLVGRALPAEHRVEDVERDHRLAVRRVRRRGGDEVGHRTGLGDPLVEDLAVLGLLVVHQLVAVDRLVRLALGRVDAQGREEALHTEGARLVRDDRHPALAGLLVADQVLDQADERHRRRHVLRTRALVEGRERLLRRGGQRRDRVDAAGRGRTAEGGTPLLEVADLGGVGARVAVGDHAVDEVAVLDRQAEQVAHVLELVHRQLLHLVVGVLRREALAEGVALDRLGQDHRRRALVLDGRLVRGVHLAGLVTTAREVETLEDLVVAQQLRQLRQRRVGAEEVLADVGRVAGLVRLDLRVRYLAQTAYQRARGVELEQLVPGRAPQRLDDVPAGASELGLQLLHDLEVGADRAVEALQVAVDDEGEVVQLLTGRQRECRRRLGLVHLAVAEERPHVRGGGVLDAAVGEVAVEARLVDGGERAQTHGDGRELPQPGQAARVRVGGQAVAARLAAEVVELLLGQTAVEERAGVDAGGGVALDVELVAGAVGLFAFEEVVEAGLVEPGRGGEGGDVAADAVLAAPGDHRGRVPAVPRGDPLLHRLVTGHGRLGGGGDGVDVVGLQELRQRDAGALGTLQRAPHQVRGTVRPGRLGHRVQGGLPFGGLLRVPVRELVELARLDGVGVGHVAAFLSRRGFPHVRGSGVPFVFGRTGLELGWQARRRL</sequence>
<proteinExistence type="predicted"/>
<dbReference type="EMBL" id="AOPY01001500">
    <property type="protein sequence ID" value="EPJ37408.1"/>
    <property type="molecule type" value="Genomic_DNA"/>
</dbReference>
<dbReference type="HOGENOM" id="CLU_013275_0_0_11"/>
<keyword evidence="1" id="KW-0670">Pyruvate</keyword>
<dbReference type="PATRIC" id="fig|1283301.3.peg.5505"/>
<dbReference type="AlphaFoldDB" id="S4MD04"/>
<accession>S4MD04</accession>
<dbReference type="Proteomes" id="UP000015001">
    <property type="component" value="Unassembled WGS sequence"/>
</dbReference>
<evidence type="ECO:0000313" key="2">
    <source>
        <dbReference type="Proteomes" id="UP000015001"/>
    </source>
</evidence>
<evidence type="ECO:0000313" key="1">
    <source>
        <dbReference type="EMBL" id="EPJ37408.1"/>
    </source>
</evidence>